<feature type="region of interest" description="Disordered" evidence="1">
    <location>
        <begin position="44"/>
        <end position="70"/>
    </location>
</feature>
<accession>A0A9P4W7M9</accession>
<name>A0A9P4W7M9_CURKU</name>
<evidence type="ECO:0000256" key="1">
    <source>
        <dbReference type="SAM" id="MobiDB-lite"/>
    </source>
</evidence>
<dbReference type="OrthoDB" id="4216928at2759"/>
<sequence>MPSSARDKNVVVGRQAVQSLSDLSPGPASVDSVDSATVLPVNGADTEALGHDGSQLSLPATESSSSSSDGWQEGVVIAAPWLLLDDVIPQAPLQIGRTLLPEVVHPTYLSDSRVRYLARALPSFVRSLAYTGATPFLHQNLWKSHQPESYQDCVSLSALYLCKTSANNALITNAINFKIAKLIASSRTWSLTEHLAAVQTLIVYQVMRLFDPSLNEQAQAQKHNLLLDAWAASLWKRSFIEPVVLATCYDTWVFNESLRRTVMMAIFVRCAWSCYTRGGLASQIGVLATIPFTKDAKAWTVQPEEWDSRVLPELLERDSLTVYTDFTDVWTSETEMDTLDSFGKLLLAASRGDDDPRLLG</sequence>
<dbReference type="EMBL" id="SWKU01000008">
    <property type="protein sequence ID" value="KAF3004068.1"/>
    <property type="molecule type" value="Genomic_DNA"/>
</dbReference>
<evidence type="ECO:0000313" key="3">
    <source>
        <dbReference type="Proteomes" id="UP000801428"/>
    </source>
</evidence>
<proteinExistence type="predicted"/>
<protein>
    <submittedName>
        <fullName evidence="2">Uncharacterized protein</fullName>
    </submittedName>
</protein>
<evidence type="ECO:0000313" key="2">
    <source>
        <dbReference type="EMBL" id="KAF3004068.1"/>
    </source>
</evidence>
<dbReference type="AlphaFoldDB" id="A0A9P4W7M9"/>
<organism evidence="2 3">
    <name type="scientific">Curvularia kusanoi</name>
    <name type="common">Cochliobolus kusanoi</name>
    <dbReference type="NCBI Taxonomy" id="90978"/>
    <lineage>
        <taxon>Eukaryota</taxon>
        <taxon>Fungi</taxon>
        <taxon>Dikarya</taxon>
        <taxon>Ascomycota</taxon>
        <taxon>Pezizomycotina</taxon>
        <taxon>Dothideomycetes</taxon>
        <taxon>Pleosporomycetidae</taxon>
        <taxon>Pleosporales</taxon>
        <taxon>Pleosporineae</taxon>
        <taxon>Pleosporaceae</taxon>
        <taxon>Curvularia</taxon>
    </lineage>
</organism>
<comment type="caution">
    <text evidence="2">The sequence shown here is derived from an EMBL/GenBank/DDBJ whole genome shotgun (WGS) entry which is preliminary data.</text>
</comment>
<reference evidence="2" key="1">
    <citation type="submission" date="2019-04" db="EMBL/GenBank/DDBJ databases">
        <title>Sequencing of skin fungus with MAO and IRED activity.</title>
        <authorList>
            <person name="Marsaioli A.J."/>
            <person name="Bonatto J.M.C."/>
            <person name="Reis Junior O."/>
        </authorList>
    </citation>
    <scope>NUCLEOTIDE SEQUENCE</scope>
    <source>
        <strain evidence="2">30M1</strain>
    </source>
</reference>
<dbReference type="Proteomes" id="UP000801428">
    <property type="component" value="Unassembled WGS sequence"/>
</dbReference>
<keyword evidence="3" id="KW-1185">Reference proteome</keyword>
<gene>
    <name evidence="2" type="ORF">E8E13_002506</name>
</gene>